<keyword evidence="5 12" id="KW-1133">Transmembrane helix</keyword>
<dbReference type="Proteomes" id="UP001627154">
    <property type="component" value="Unassembled WGS sequence"/>
</dbReference>
<name>A0ABD2WJP7_9HYME</name>
<feature type="region of interest" description="Disordered" evidence="11">
    <location>
        <begin position="277"/>
        <end position="348"/>
    </location>
</feature>
<evidence type="ECO:0000256" key="3">
    <source>
        <dbReference type="ARBA" id="ARBA00022475"/>
    </source>
</evidence>
<evidence type="ECO:0000256" key="8">
    <source>
        <dbReference type="ARBA" id="ARBA00023157"/>
    </source>
</evidence>
<feature type="transmembrane region" description="Helical" evidence="12">
    <location>
        <begin position="148"/>
        <end position="170"/>
    </location>
</feature>
<evidence type="ECO:0000256" key="12">
    <source>
        <dbReference type="SAM" id="Phobius"/>
    </source>
</evidence>
<keyword evidence="8" id="KW-1015">Disulfide bond</keyword>
<comment type="subcellular location">
    <subcellularLocation>
        <location evidence="1">Cell membrane</location>
        <topology evidence="1">Multi-pass membrane protein</topology>
    </subcellularLocation>
</comment>
<dbReference type="SUPFAM" id="SSF81321">
    <property type="entry name" value="Family A G protein-coupled receptor-like"/>
    <property type="match status" value="1"/>
</dbReference>
<organism evidence="14 15">
    <name type="scientific">Trichogramma kaykai</name>
    <dbReference type="NCBI Taxonomy" id="54128"/>
    <lineage>
        <taxon>Eukaryota</taxon>
        <taxon>Metazoa</taxon>
        <taxon>Ecdysozoa</taxon>
        <taxon>Arthropoda</taxon>
        <taxon>Hexapoda</taxon>
        <taxon>Insecta</taxon>
        <taxon>Pterygota</taxon>
        <taxon>Neoptera</taxon>
        <taxon>Endopterygota</taxon>
        <taxon>Hymenoptera</taxon>
        <taxon>Apocrita</taxon>
        <taxon>Proctotrupomorpha</taxon>
        <taxon>Chalcidoidea</taxon>
        <taxon>Trichogrammatidae</taxon>
        <taxon>Trichogramma</taxon>
    </lineage>
</organism>
<keyword evidence="4 12" id="KW-0812">Transmembrane</keyword>
<dbReference type="GO" id="GO:0005886">
    <property type="term" value="C:plasma membrane"/>
    <property type="evidence" value="ECO:0007669"/>
    <property type="project" value="UniProtKB-SubCell"/>
</dbReference>
<feature type="compositionally biased region" description="Low complexity" evidence="11">
    <location>
        <begin position="330"/>
        <end position="341"/>
    </location>
</feature>
<evidence type="ECO:0000256" key="2">
    <source>
        <dbReference type="ARBA" id="ARBA00010663"/>
    </source>
</evidence>
<evidence type="ECO:0000256" key="4">
    <source>
        <dbReference type="ARBA" id="ARBA00022692"/>
    </source>
</evidence>
<reference evidence="14 15" key="1">
    <citation type="journal article" date="2024" name="bioRxiv">
        <title>A reference genome for Trichogramma kaykai: A tiny desert-dwelling parasitoid wasp with competing sex-ratio distorters.</title>
        <authorList>
            <person name="Culotta J."/>
            <person name="Lindsey A.R."/>
        </authorList>
    </citation>
    <scope>NUCLEOTIDE SEQUENCE [LARGE SCALE GENOMIC DNA]</scope>
    <source>
        <strain evidence="14 15">KSX58</strain>
    </source>
</reference>
<dbReference type="AlphaFoldDB" id="A0ABD2WJP7"/>
<protein>
    <recommendedName>
        <fullName evidence="13">G-protein coupled receptors family 1 profile domain-containing protein</fullName>
    </recommendedName>
</protein>
<accession>A0ABD2WJP7</accession>
<comment type="caution">
    <text evidence="14">The sequence shown here is derived from an EMBL/GenBank/DDBJ whole genome shotgun (WGS) entry which is preliminary data.</text>
</comment>
<evidence type="ECO:0000256" key="6">
    <source>
        <dbReference type="ARBA" id="ARBA00023040"/>
    </source>
</evidence>
<dbReference type="Gene3D" id="1.20.1070.10">
    <property type="entry name" value="Rhodopsin 7-helix transmembrane proteins"/>
    <property type="match status" value="1"/>
</dbReference>
<evidence type="ECO:0000256" key="5">
    <source>
        <dbReference type="ARBA" id="ARBA00022989"/>
    </source>
</evidence>
<dbReference type="EMBL" id="JBJJXI010000100">
    <property type="protein sequence ID" value="KAL3393238.1"/>
    <property type="molecule type" value="Genomic_DNA"/>
</dbReference>
<dbReference type="InterPro" id="IPR017452">
    <property type="entry name" value="GPCR_Rhodpsn_7TM"/>
</dbReference>
<feature type="compositionally biased region" description="Low complexity" evidence="11">
    <location>
        <begin position="277"/>
        <end position="311"/>
    </location>
</feature>
<sequence>MYYSPFAKSYDYSIARIYSGGITKGYRFVLIPRSVCFDRSQGCSRWHAPSADHQHHQQYQRALDGPVAVATAPAVVVVVPQAQPPRNILDGARQRSTAAVAAAQKAKSAGNKSGGGGGGGSGCAGYCDGKKSFLGIHLSKEQKASTTLGIIMSAFVICWLPFFILALVRIFLDDPSLIPDELSSACIWLGYCNSLLNPIIYVTLNRDFRKPFRAILCFRCGDLRNMTREEFYKNHYGKTAMMSYGRSAATADIDTDKGYAAARNARVNAALNQQQLVGSETSRFTPRSMTTTTTTTMTTTTTATASSSTLAGGRGTTSVTVDVEPSPQKSSAGSTVTATTGRVQESSV</sequence>
<evidence type="ECO:0000256" key="7">
    <source>
        <dbReference type="ARBA" id="ARBA00023136"/>
    </source>
</evidence>
<keyword evidence="10" id="KW-0807">Transducer</keyword>
<keyword evidence="7 12" id="KW-0472">Membrane</keyword>
<feature type="transmembrane region" description="Helical" evidence="12">
    <location>
        <begin position="182"/>
        <end position="204"/>
    </location>
</feature>
<evidence type="ECO:0000259" key="13">
    <source>
        <dbReference type="PROSITE" id="PS50262"/>
    </source>
</evidence>
<keyword evidence="6" id="KW-0297">G-protein coupled receptor</keyword>
<dbReference type="PRINTS" id="PR00237">
    <property type="entry name" value="GPCRRHODOPSN"/>
</dbReference>
<evidence type="ECO:0000313" key="15">
    <source>
        <dbReference type="Proteomes" id="UP001627154"/>
    </source>
</evidence>
<dbReference type="PANTHER" id="PTHR24248:SF199">
    <property type="entry name" value="IP13425P-RELATED"/>
    <property type="match status" value="1"/>
</dbReference>
<evidence type="ECO:0000256" key="9">
    <source>
        <dbReference type="ARBA" id="ARBA00023170"/>
    </source>
</evidence>
<evidence type="ECO:0000256" key="1">
    <source>
        <dbReference type="ARBA" id="ARBA00004651"/>
    </source>
</evidence>
<gene>
    <name evidence="14" type="ORF">TKK_012477</name>
</gene>
<dbReference type="PROSITE" id="PS50262">
    <property type="entry name" value="G_PROTEIN_RECEP_F1_2"/>
    <property type="match status" value="1"/>
</dbReference>
<dbReference type="PANTHER" id="PTHR24248">
    <property type="entry name" value="ADRENERGIC RECEPTOR-RELATED G-PROTEIN COUPLED RECEPTOR"/>
    <property type="match status" value="1"/>
</dbReference>
<keyword evidence="15" id="KW-1185">Reference proteome</keyword>
<evidence type="ECO:0000313" key="14">
    <source>
        <dbReference type="EMBL" id="KAL3393238.1"/>
    </source>
</evidence>
<dbReference type="InterPro" id="IPR000276">
    <property type="entry name" value="GPCR_Rhodpsn"/>
</dbReference>
<comment type="similarity">
    <text evidence="2">Belongs to the G-protein coupled receptor 1 family.</text>
</comment>
<proteinExistence type="inferred from homology"/>
<keyword evidence="9" id="KW-0675">Receptor</keyword>
<feature type="domain" description="G-protein coupled receptors family 1 profile" evidence="13">
    <location>
        <begin position="139"/>
        <end position="201"/>
    </location>
</feature>
<evidence type="ECO:0000256" key="10">
    <source>
        <dbReference type="ARBA" id="ARBA00023224"/>
    </source>
</evidence>
<keyword evidence="3" id="KW-1003">Cell membrane</keyword>
<evidence type="ECO:0000256" key="11">
    <source>
        <dbReference type="SAM" id="MobiDB-lite"/>
    </source>
</evidence>
<dbReference type="GO" id="GO:0004993">
    <property type="term" value="F:G protein-coupled serotonin receptor activity"/>
    <property type="evidence" value="ECO:0007669"/>
    <property type="project" value="UniProtKB-ARBA"/>
</dbReference>
<dbReference type="Pfam" id="PF00001">
    <property type="entry name" value="7tm_1"/>
    <property type="match status" value="1"/>
</dbReference>